<dbReference type="EC" id="2.3.1.-" evidence="4"/>
<sequence length="570" mass="61917">MPDPTDDTPRDPLALDYNGWLFWQHATPEQQQAQLRRQEGILRRAKGAIGERTFISELAMVEPTEFTLGSDSYVAAHAYITGTVNLGDDCTVNAFTVVRGTVTCGDGVRIGAHTSILGFNHSTAPDRRIYLQASTETGISIGEDVWIGSNVVIVDGVNIGSHAVIGAGSVVTADVPDWAIVAGNPARFIRDRRAPRKAGRHELAAALRDFGATAREQVGAIIARSWEPDALAADGTSPGRYVDAPGSQATLRAHADAVELSMLLTAEPPRQLTREQHIARLRENQDPATGLTPLLVDQRHAEAPSGFDDGSAHYHVLSLGYALDLLGSRFEHPITAVEQYSLDEIIAVLDGQPWKDMGWSAGSGVDTLGTALLWNLRIGDAETARRQANVLIGWLLANARRDTGMWSAPRLSDGMLQVVNGYYRAVRGSFAQYGLPVPYPERVIDAVLDHARDERHFGPGRTTACNALDIAHPLWIAAKQTAHRNAEIAALAQRMATETIARWRPHEGFAFRVAPLGGPQTDEHRPGLQGTEMWAATLWYFADLAGASESLGYRPAGVHRPEPAFDLSER</sequence>
<evidence type="ECO:0000313" key="5">
    <source>
        <dbReference type="Proteomes" id="UP001171902"/>
    </source>
</evidence>
<organism evidence="4 5">
    <name type="scientific">Glycomyces tritici</name>
    <dbReference type="NCBI Taxonomy" id="2665176"/>
    <lineage>
        <taxon>Bacteria</taxon>
        <taxon>Bacillati</taxon>
        <taxon>Actinomycetota</taxon>
        <taxon>Actinomycetes</taxon>
        <taxon>Glycomycetales</taxon>
        <taxon>Glycomycetaceae</taxon>
        <taxon>Glycomyces</taxon>
    </lineage>
</organism>
<keyword evidence="4" id="KW-0012">Acyltransferase</keyword>
<evidence type="ECO:0000256" key="3">
    <source>
        <dbReference type="ARBA" id="ARBA00022737"/>
    </source>
</evidence>
<dbReference type="PANTHER" id="PTHR23416">
    <property type="entry name" value="SIALIC ACID SYNTHASE-RELATED"/>
    <property type="match status" value="1"/>
</dbReference>
<dbReference type="GO" id="GO:0016746">
    <property type="term" value="F:acyltransferase activity"/>
    <property type="evidence" value="ECO:0007669"/>
    <property type="project" value="UniProtKB-KW"/>
</dbReference>
<evidence type="ECO:0000256" key="1">
    <source>
        <dbReference type="ARBA" id="ARBA00007274"/>
    </source>
</evidence>
<dbReference type="SUPFAM" id="SSF51161">
    <property type="entry name" value="Trimeric LpxA-like enzymes"/>
    <property type="match status" value="1"/>
</dbReference>
<dbReference type="EMBL" id="JAUEMJ010000001">
    <property type="protein sequence ID" value="MDN3238119.1"/>
    <property type="molecule type" value="Genomic_DNA"/>
</dbReference>
<evidence type="ECO:0000313" key="4">
    <source>
        <dbReference type="EMBL" id="MDN3238119.1"/>
    </source>
</evidence>
<dbReference type="RefSeq" id="WP_289953677.1">
    <property type="nucleotide sequence ID" value="NZ_JAUEMJ010000001.1"/>
</dbReference>
<gene>
    <name evidence="4" type="ORF">QWI33_00140</name>
</gene>
<dbReference type="InterPro" id="IPR018357">
    <property type="entry name" value="Hexapep_transf_CS"/>
</dbReference>
<dbReference type="CDD" id="cd04647">
    <property type="entry name" value="LbH_MAT_like"/>
    <property type="match status" value="1"/>
</dbReference>
<comment type="similarity">
    <text evidence="1">Belongs to the transferase hexapeptide repeat family.</text>
</comment>
<name>A0ABT7YHK3_9ACTN</name>
<dbReference type="Pfam" id="PF00132">
    <property type="entry name" value="Hexapep"/>
    <property type="match status" value="1"/>
</dbReference>
<evidence type="ECO:0000256" key="2">
    <source>
        <dbReference type="ARBA" id="ARBA00022679"/>
    </source>
</evidence>
<dbReference type="InterPro" id="IPR011004">
    <property type="entry name" value="Trimer_LpxA-like_sf"/>
</dbReference>
<dbReference type="PANTHER" id="PTHR23416:SF23">
    <property type="entry name" value="ACETYLTRANSFERASE C18B11.09C-RELATED"/>
    <property type="match status" value="1"/>
</dbReference>
<reference evidence="4" key="1">
    <citation type="submission" date="2023-06" db="EMBL/GenBank/DDBJ databases">
        <title>Gycomyces niveus sp.nov., a novel actinomycete isolated from soil in Shouguang.</title>
        <authorList>
            <person name="Yang X."/>
            <person name="Zhao J."/>
        </authorList>
    </citation>
    <scope>NUCLEOTIDE SEQUENCE</scope>
    <source>
        <strain evidence="4">NEAU C2</strain>
    </source>
</reference>
<dbReference type="Gene3D" id="2.160.10.10">
    <property type="entry name" value="Hexapeptide repeat proteins"/>
    <property type="match status" value="1"/>
</dbReference>
<comment type="caution">
    <text evidence="4">The sequence shown here is derived from an EMBL/GenBank/DDBJ whole genome shotgun (WGS) entry which is preliminary data.</text>
</comment>
<dbReference type="Proteomes" id="UP001171902">
    <property type="component" value="Unassembled WGS sequence"/>
</dbReference>
<keyword evidence="2 4" id="KW-0808">Transferase</keyword>
<dbReference type="InterPro" id="IPR001451">
    <property type="entry name" value="Hexapep"/>
</dbReference>
<keyword evidence="5" id="KW-1185">Reference proteome</keyword>
<keyword evidence="3" id="KW-0677">Repeat</keyword>
<accession>A0ABT7YHK3</accession>
<protein>
    <submittedName>
        <fullName evidence="4">Acyltransferase</fullName>
        <ecNumber evidence="4">2.3.1.-</ecNumber>
    </submittedName>
</protein>
<dbReference type="PROSITE" id="PS00101">
    <property type="entry name" value="HEXAPEP_TRANSFERASES"/>
    <property type="match status" value="1"/>
</dbReference>
<proteinExistence type="inferred from homology"/>
<dbReference type="InterPro" id="IPR051159">
    <property type="entry name" value="Hexapeptide_acetyltransf"/>
</dbReference>